<evidence type="ECO:0000256" key="2">
    <source>
        <dbReference type="ARBA" id="ARBA00023002"/>
    </source>
</evidence>
<dbReference type="SUPFAM" id="SSF51735">
    <property type="entry name" value="NAD(P)-binding Rossmann-fold domains"/>
    <property type="match status" value="1"/>
</dbReference>
<name>A0A521EB90_9SPHI</name>
<accession>A0A521EB90</accession>
<keyword evidence="5" id="KW-1185">Reference proteome</keyword>
<dbReference type="Gene3D" id="3.40.50.720">
    <property type="entry name" value="NAD(P)-binding Rossmann-like Domain"/>
    <property type="match status" value="1"/>
</dbReference>
<dbReference type="PANTHER" id="PTHR42901">
    <property type="entry name" value="ALCOHOL DEHYDROGENASE"/>
    <property type="match status" value="1"/>
</dbReference>
<dbReference type="PRINTS" id="PR00080">
    <property type="entry name" value="SDRFAMILY"/>
</dbReference>
<dbReference type="PRINTS" id="PR00081">
    <property type="entry name" value="GDHRDH"/>
</dbReference>
<evidence type="ECO:0000256" key="3">
    <source>
        <dbReference type="RuleBase" id="RU000363"/>
    </source>
</evidence>
<dbReference type="AlphaFoldDB" id="A0A521EB90"/>
<organism evidence="4 5">
    <name type="scientific">Solitalea koreensis</name>
    <dbReference type="NCBI Taxonomy" id="543615"/>
    <lineage>
        <taxon>Bacteria</taxon>
        <taxon>Pseudomonadati</taxon>
        <taxon>Bacteroidota</taxon>
        <taxon>Sphingobacteriia</taxon>
        <taxon>Sphingobacteriales</taxon>
        <taxon>Sphingobacteriaceae</taxon>
        <taxon>Solitalea</taxon>
    </lineage>
</organism>
<dbReference type="EMBL" id="FXSZ01000013">
    <property type="protein sequence ID" value="SMO81194.1"/>
    <property type="molecule type" value="Genomic_DNA"/>
</dbReference>
<dbReference type="Pfam" id="PF00106">
    <property type="entry name" value="adh_short"/>
    <property type="match status" value="1"/>
</dbReference>
<protein>
    <submittedName>
        <fullName evidence="4">Short-chain dehydrogenase</fullName>
    </submittedName>
</protein>
<dbReference type="GO" id="GO:0016491">
    <property type="term" value="F:oxidoreductase activity"/>
    <property type="evidence" value="ECO:0007669"/>
    <property type="project" value="UniProtKB-KW"/>
</dbReference>
<dbReference type="OrthoDB" id="9787298at2"/>
<sequence length="233" mass="25354">MNIIITGASSGIGFEAVIDLVLKGHRVLALARSTEKLETLSKICISLNPDAQIYCLPFDIVNGNYDVDLIPVIQEIFPKIDILVNNAGTLVNKPFADLSPGDFSKMFQTNFFGHVMMIQKMLPHFNEQAHIVNIGSMGGYQGSSKFPGLAAYSASKAALHNLTECLAEEFKDRNIKVNCLALGSAQTEMLEEAFPGYQSPVTAFDMGEYIAHFALTGHKIFNGKVLPIAVTTP</sequence>
<dbReference type="InterPro" id="IPR036291">
    <property type="entry name" value="NAD(P)-bd_dom_sf"/>
</dbReference>
<dbReference type="RefSeq" id="WP_142604650.1">
    <property type="nucleotide sequence ID" value="NZ_FXSZ01000013.1"/>
</dbReference>
<evidence type="ECO:0000313" key="5">
    <source>
        <dbReference type="Proteomes" id="UP000315971"/>
    </source>
</evidence>
<dbReference type="Proteomes" id="UP000315971">
    <property type="component" value="Unassembled WGS sequence"/>
</dbReference>
<evidence type="ECO:0000256" key="1">
    <source>
        <dbReference type="ARBA" id="ARBA00006484"/>
    </source>
</evidence>
<reference evidence="4 5" key="1">
    <citation type="submission" date="2017-05" db="EMBL/GenBank/DDBJ databases">
        <authorList>
            <person name="Varghese N."/>
            <person name="Submissions S."/>
        </authorList>
    </citation>
    <scope>NUCLEOTIDE SEQUENCE [LARGE SCALE GENOMIC DNA]</scope>
    <source>
        <strain evidence="4 5">DSM 21342</strain>
    </source>
</reference>
<gene>
    <name evidence="4" type="ORF">SAMN06265350_1138</name>
</gene>
<keyword evidence="2" id="KW-0560">Oxidoreductase</keyword>
<dbReference type="InterPro" id="IPR002347">
    <property type="entry name" value="SDR_fam"/>
</dbReference>
<evidence type="ECO:0000313" key="4">
    <source>
        <dbReference type="EMBL" id="SMO81194.1"/>
    </source>
</evidence>
<comment type="similarity">
    <text evidence="1 3">Belongs to the short-chain dehydrogenases/reductases (SDR) family.</text>
</comment>
<dbReference type="PANTHER" id="PTHR42901:SF1">
    <property type="entry name" value="ALCOHOL DEHYDROGENASE"/>
    <property type="match status" value="1"/>
</dbReference>
<proteinExistence type="inferred from homology"/>